<feature type="region of interest" description="Disordered" evidence="1">
    <location>
        <begin position="103"/>
        <end position="144"/>
    </location>
</feature>
<sequence length="297" mass="32857">MAELEIVKLYENLSLVDEDGEIHEMSEEAQRDGEADVDLCLVGKILSGKKVNREAFKNLIEQLWSPFGSVAIESVGVNIFIIGHASKECFDEKAKIEALKGDSTKLSEKRREMDEEGQLKLRSGSLNSQSSQNHGLRIEGPSAESKLANKKKTVVEGKDYIGSGLIASVLNESEPSPSVRPVNPLIEKVPTEELAMICSTQSEMQTSPKRANTRTWKRLARAMKTENIPHNPSSLFHKLQSVSKKGKMCSKENASSSTSKSKYSVSGIRTRLGKNQKASKFSSKDRDTLSNSLKKWD</sequence>
<reference evidence="3" key="1">
    <citation type="journal article" date="2019" name="Gigascience">
        <title>De novo genome assembly of the endangered Acer yangbiense, a plant species with extremely small populations endemic to Yunnan Province, China.</title>
        <authorList>
            <person name="Yang J."/>
            <person name="Wariss H.M."/>
            <person name="Tao L."/>
            <person name="Zhang R."/>
            <person name="Yun Q."/>
            <person name="Hollingsworth P."/>
            <person name="Dao Z."/>
            <person name="Luo G."/>
            <person name="Guo H."/>
            <person name="Ma Y."/>
            <person name="Sun W."/>
        </authorList>
    </citation>
    <scope>NUCLEOTIDE SEQUENCE [LARGE SCALE GENOMIC DNA]</scope>
    <source>
        <strain evidence="3">cv. Malutang</strain>
    </source>
</reference>
<gene>
    <name evidence="2" type="ORF">EZV62_014648</name>
</gene>
<evidence type="ECO:0000256" key="1">
    <source>
        <dbReference type="SAM" id="MobiDB-lite"/>
    </source>
</evidence>
<feature type="compositionally biased region" description="Low complexity" evidence="1">
    <location>
        <begin position="251"/>
        <end position="266"/>
    </location>
</feature>
<dbReference type="Proteomes" id="UP000323000">
    <property type="component" value="Chromosome 6"/>
</dbReference>
<evidence type="ECO:0008006" key="4">
    <source>
        <dbReference type="Google" id="ProtNLM"/>
    </source>
</evidence>
<proteinExistence type="predicted"/>
<feature type="compositionally biased region" description="Basic and acidic residues" evidence="1">
    <location>
        <begin position="103"/>
        <end position="119"/>
    </location>
</feature>
<dbReference type="EMBL" id="VAHF01000006">
    <property type="protein sequence ID" value="TXG60075.1"/>
    <property type="molecule type" value="Genomic_DNA"/>
</dbReference>
<feature type="compositionally biased region" description="Basic and acidic residues" evidence="1">
    <location>
        <begin position="282"/>
        <end position="297"/>
    </location>
</feature>
<protein>
    <recommendedName>
        <fullName evidence="4">DUF4283 domain-containing protein</fullName>
    </recommendedName>
</protein>
<evidence type="ECO:0000313" key="3">
    <source>
        <dbReference type="Proteomes" id="UP000323000"/>
    </source>
</evidence>
<keyword evidence="3" id="KW-1185">Reference proteome</keyword>
<feature type="region of interest" description="Disordered" evidence="1">
    <location>
        <begin position="239"/>
        <end position="297"/>
    </location>
</feature>
<organism evidence="2 3">
    <name type="scientific">Acer yangbiense</name>
    <dbReference type="NCBI Taxonomy" id="1000413"/>
    <lineage>
        <taxon>Eukaryota</taxon>
        <taxon>Viridiplantae</taxon>
        <taxon>Streptophyta</taxon>
        <taxon>Embryophyta</taxon>
        <taxon>Tracheophyta</taxon>
        <taxon>Spermatophyta</taxon>
        <taxon>Magnoliopsida</taxon>
        <taxon>eudicotyledons</taxon>
        <taxon>Gunneridae</taxon>
        <taxon>Pentapetalae</taxon>
        <taxon>rosids</taxon>
        <taxon>malvids</taxon>
        <taxon>Sapindales</taxon>
        <taxon>Sapindaceae</taxon>
        <taxon>Hippocastanoideae</taxon>
        <taxon>Acereae</taxon>
        <taxon>Acer</taxon>
    </lineage>
</organism>
<evidence type="ECO:0000313" key="2">
    <source>
        <dbReference type="EMBL" id="TXG60075.1"/>
    </source>
</evidence>
<comment type="caution">
    <text evidence="2">The sequence shown here is derived from an EMBL/GenBank/DDBJ whole genome shotgun (WGS) entry which is preliminary data.</text>
</comment>
<feature type="compositionally biased region" description="Polar residues" evidence="1">
    <location>
        <begin position="124"/>
        <end position="134"/>
    </location>
</feature>
<dbReference type="AlphaFoldDB" id="A0A5C7HTD9"/>
<accession>A0A5C7HTD9</accession>
<name>A0A5C7HTD9_9ROSI</name>